<evidence type="ECO:0000256" key="1">
    <source>
        <dbReference type="ARBA" id="ARBA00006484"/>
    </source>
</evidence>
<dbReference type="InterPro" id="IPR002347">
    <property type="entry name" value="SDR_fam"/>
</dbReference>
<dbReference type="NCBIfam" id="NF009466">
    <property type="entry name" value="PRK12826.1-2"/>
    <property type="match status" value="1"/>
</dbReference>
<gene>
    <name evidence="4" type="ORF">LRX75_02330</name>
</gene>
<dbReference type="InterPro" id="IPR036291">
    <property type="entry name" value="NAD(P)-bd_dom_sf"/>
</dbReference>
<dbReference type="EMBL" id="JAJOZR010000001">
    <property type="protein sequence ID" value="MCD7107870.1"/>
    <property type="molecule type" value="Genomic_DNA"/>
</dbReference>
<dbReference type="Pfam" id="PF13561">
    <property type="entry name" value="adh_short_C2"/>
    <property type="match status" value="1"/>
</dbReference>
<dbReference type="PRINTS" id="PR00081">
    <property type="entry name" value="GDHRDH"/>
</dbReference>
<sequence>MTGDADFRLDSKVAVVTGAARGIGRAVAERLAAAGAHVVIADRDDAEAALTSAAIVRSGGTASALPLDVTDRDQIAAAVEHLAATHGRIDVLVNNAGIVRNAPAIEMSPDDWQSVIDIDLGGVFHCSQAFGRRMIADGGGAIVNISSICGEVAVYPQPQVSYNAAKAGVNLLTKSLAVEWAKQGVRVNAVAPGYVGTELTLRGRSNADWFGTWMRMTPMGRLGEPREIANAVLFLAADASSYITGTVLTVDGGYTAL</sequence>
<evidence type="ECO:0000256" key="2">
    <source>
        <dbReference type="ARBA" id="ARBA00023002"/>
    </source>
</evidence>
<dbReference type="PANTHER" id="PTHR42760:SF115">
    <property type="entry name" value="3-OXOACYL-[ACYL-CARRIER-PROTEIN] REDUCTASE FABG"/>
    <property type="match status" value="1"/>
</dbReference>
<feature type="domain" description="Ketoreductase" evidence="3">
    <location>
        <begin position="12"/>
        <end position="198"/>
    </location>
</feature>
<evidence type="ECO:0000259" key="3">
    <source>
        <dbReference type="SMART" id="SM00822"/>
    </source>
</evidence>
<dbReference type="RefSeq" id="WP_231811588.1">
    <property type="nucleotide sequence ID" value="NZ_JAJOZR010000001.1"/>
</dbReference>
<evidence type="ECO:0000313" key="5">
    <source>
        <dbReference type="Proteomes" id="UP001139089"/>
    </source>
</evidence>
<organism evidence="4 5">
    <name type="scientific">Rhizobium quercicola</name>
    <dbReference type="NCBI Taxonomy" id="2901226"/>
    <lineage>
        <taxon>Bacteria</taxon>
        <taxon>Pseudomonadati</taxon>
        <taxon>Pseudomonadota</taxon>
        <taxon>Alphaproteobacteria</taxon>
        <taxon>Hyphomicrobiales</taxon>
        <taxon>Rhizobiaceae</taxon>
        <taxon>Rhizobium/Agrobacterium group</taxon>
        <taxon>Rhizobium</taxon>
    </lineage>
</organism>
<dbReference type="PRINTS" id="PR00080">
    <property type="entry name" value="SDRFAMILY"/>
</dbReference>
<dbReference type="PANTHER" id="PTHR42760">
    <property type="entry name" value="SHORT-CHAIN DEHYDROGENASES/REDUCTASES FAMILY MEMBER"/>
    <property type="match status" value="1"/>
</dbReference>
<dbReference type="AlphaFoldDB" id="A0A9X1NP90"/>
<comment type="caution">
    <text evidence="4">The sequence shown here is derived from an EMBL/GenBank/DDBJ whole genome shotgun (WGS) entry which is preliminary data.</text>
</comment>
<dbReference type="Gene3D" id="3.40.50.720">
    <property type="entry name" value="NAD(P)-binding Rossmann-like Domain"/>
    <property type="match status" value="1"/>
</dbReference>
<protein>
    <submittedName>
        <fullName evidence="4">SDR family oxidoreductase</fullName>
    </submittedName>
</protein>
<evidence type="ECO:0000313" key="4">
    <source>
        <dbReference type="EMBL" id="MCD7107870.1"/>
    </source>
</evidence>
<accession>A0A9X1NP90</accession>
<dbReference type="GO" id="GO:0016616">
    <property type="term" value="F:oxidoreductase activity, acting on the CH-OH group of donors, NAD or NADP as acceptor"/>
    <property type="evidence" value="ECO:0007669"/>
    <property type="project" value="TreeGrafter"/>
</dbReference>
<comment type="similarity">
    <text evidence="1">Belongs to the short-chain dehydrogenases/reductases (SDR) family.</text>
</comment>
<proteinExistence type="inferred from homology"/>
<dbReference type="SMART" id="SM00822">
    <property type="entry name" value="PKS_KR"/>
    <property type="match status" value="1"/>
</dbReference>
<dbReference type="InterPro" id="IPR057326">
    <property type="entry name" value="KR_dom"/>
</dbReference>
<dbReference type="FunFam" id="3.40.50.720:FF:000240">
    <property type="entry name" value="SDR family oxidoreductase"/>
    <property type="match status" value="1"/>
</dbReference>
<reference evidence="4" key="1">
    <citation type="submission" date="2021-12" db="EMBL/GenBank/DDBJ databases">
        <authorList>
            <person name="Li Y."/>
        </authorList>
    </citation>
    <scope>NUCLEOTIDE SEQUENCE</scope>
    <source>
        <strain evidence="4">DKSPLA3</strain>
    </source>
</reference>
<keyword evidence="5" id="KW-1185">Reference proteome</keyword>
<name>A0A9X1NP90_9HYPH</name>
<dbReference type="NCBIfam" id="NF005559">
    <property type="entry name" value="PRK07231.1"/>
    <property type="match status" value="1"/>
</dbReference>
<dbReference type="GO" id="GO:0005975">
    <property type="term" value="P:carbohydrate metabolic process"/>
    <property type="evidence" value="ECO:0007669"/>
    <property type="project" value="UniProtKB-ARBA"/>
</dbReference>
<dbReference type="SUPFAM" id="SSF51735">
    <property type="entry name" value="NAD(P)-binding Rossmann-fold domains"/>
    <property type="match status" value="1"/>
</dbReference>
<keyword evidence="2" id="KW-0560">Oxidoreductase</keyword>
<dbReference type="Proteomes" id="UP001139089">
    <property type="component" value="Unassembled WGS sequence"/>
</dbReference>